<dbReference type="EMBL" id="EF153632">
    <property type="protein sequence ID" value="ABL96741.1"/>
    <property type="molecule type" value="Genomic_DNA"/>
</dbReference>
<gene>
    <name evidence="1" type="ORF">BcepF1.010</name>
</gene>
<organism evidence="1 2">
    <name type="scientific">Burkholderia phage BcepF1</name>
    <dbReference type="NCBI Taxonomy" id="2886897"/>
    <lineage>
        <taxon>Viruses</taxon>
        <taxon>Duplodnaviria</taxon>
        <taxon>Heunggongvirae</taxon>
        <taxon>Uroviricota</taxon>
        <taxon>Caudoviricetes</taxon>
        <taxon>Lindbergviridae</taxon>
        <taxon>Bcepfunavirus</taxon>
        <taxon>Bcepfunavirus bcepF1</taxon>
    </lineage>
</organism>
<protein>
    <submittedName>
        <fullName evidence="1">Uncharacterized protein</fullName>
    </submittedName>
</protein>
<keyword evidence="2" id="KW-1185">Reference proteome</keyword>
<accession>A1YZR4</accession>
<dbReference type="GeneID" id="4818312"/>
<name>A1YZR4_9CAUD</name>
<sequence length="131" mass="15253">MSPRAKEVKQSVFLQASPAKDQLIAVYRELQKIPRTMVARRQLGVIISNLNTWQQRYMPEASIPTWETMEFDAGLDQADKNRFPYTRAEIDLMLKKYREVGYLGMDSEEKKILAWYDEHYVSGPENGNGKH</sequence>
<dbReference type="KEGG" id="vg:4818312"/>
<proteinExistence type="predicted"/>
<reference evidence="1 2" key="1">
    <citation type="submission" date="2006-12" db="EMBL/GenBank/DDBJ databases">
        <title>Genomic analysis of Burkholderia ambifaria phage BcepF1, a member of the Bcep781- like phage supergroup.</title>
        <authorList>
            <person name="Summer E.J."/>
            <person name="Robinson S."/>
            <person name="Haines C."/>
            <person name="Adams B."/>
            <person name="Daggett M."/>
            <person name="Landua J."/>
            <person name="Swanson S."/>
            <person name="Vorndam W."/>
            <person name="Morrison W."/>
            <person name="Nail K."/>
            <person name="Gonzalez C."/>
            <person name="Young R."/>
        </authorList>
    </citation>
    <scope>NUCLEOTIDE SEQUENCE [LARGE SCALE GENOMIC DNA]</scope>
</reference>
<evidence type="ECO:0000313" key="1">
    <source>
        <dbReference type="EMBL" id="ABL96741.1"/>
    </source>
</evidence>
<dbReference type="RefSeq" id="YP_001039694.1">
    <property type="nucleotide sequence ID" value="NC_009015.1"/>
</dbReference>
<dbReference type="Proteomes" id="UP000001793">
    <property type="component" value="Segment"/>
</dbReference>
<evidence type="ECO:0000313" key="2">
    <source>
        <dbReference type="Proteomes" id="UP000001793"/>
    </source>
</evidence>